<comment type="function">
    <text evidence="4">Catalyzes the deamination of 5-methylthioadenosine and S-adenosyl-L-homocysteine into 5-methylthioinosine and S-inosyl-L-homocysteine, respectively. Is also able to deaminate adenosine.</text>
</comment>
<dbReference type="RefSeq" id="WP_115792363.1">
    <property type="nucleotide sequence ID" value="NZ_QSLN01000004.1"/>
</dbReference>
<feature type="domain" description="Amidohydrolase-related" evidence="5">
    <location>
        <begin position="58"/>
        <end position="404"/>
    </location>
</feature>
<dbReference type="Gene3D" id="2.30.40.10">
    <property type="entry name" value="Urease, subunit C, domain 1"/>
    <property type="match status" value="1"/>
</dbReference>
<evidence type="ECO:0000313" key="6">
    <source>
        <dbReference type="EMBL" id="RDV83603.1"/>
    </source>
</evidence>
<keyword evidence="3 4" id="KW-0862">Zinc</keyword>
<dbReference type="CDD" id="cd01298">
    <property type="entry name" value="ATZ_TRZ_like"/>
    <property type="match status" value="1"/>
</dbReference>
<evidence type="ECO:0000256" key="4">
    <source>
        <dbReference type="HAMAP-Rule" id="MF_01281"/>
    </source>
</evidence>
<comment type="similarity">
    <text evidence="4">Belongs to the metallo-dependent hydrolases superfamily. MTA/SAH deaminase family.</text>
</comment>
<dbReference type="GO" id="GO:0090614">
    <property type="term" value="F:5'-methylthioadenosine deaminase activity"/>
    <property type="evidence" value="ECO:0007669"/>
    <property type="project" value="UniProtKB-UniRule"/>
</dbReference>
<comment type="cofactor">
    <cofactor evidence="4">
        <name>Zn(2+)</name>
        <dbReference type="ChEBI" id="CHEBI:29105"/>
    </cofactor>
    <text evidence="4">Binds 1 zinc ion per subunit.</text>
</comment>
<organism evidence="6 7">
    <name type="scientific">Ammonifex thiophilus</name>
    <dbReference type="NCBI Taxonomy" id="444093"/>
    <lineage>
        <taxon>Bacteria</taxon>
        <taxon>Bacillati</taxon>
        <taxon>Bacillota</taxon>
        <taxon>Clostridia</taxon>
        <taxon>Thermoanaerobacterales</taxon>
        <taxon>Thermoanaerobacteraceae</taxon>
        <taxon>Ammonifex</taxon>
    </lineage>
</organism>
<dbReference type="Gene3D" id="3.20.20.140">
    <property type="entry name" value="Metal-dependent hydrolases"/>
    <property type="match status" value="1"/>
</dbReference>
<dbReference type="EC" id="3.5.4.31" evidence="4"/>
<evidence type="ECO:0000256" key="3">
    <source>
        <dbReference type="ARBA" id="ARBA00022833"/>
    </source>
</evidence>
<evidence type="ECO:0000259" key="5">
    <source>
        <dbReference type="Pfam" id="PF01979"/>
    </source>
</evidence>
<comment type="catalytic activity">
    <reaction evidence="4">
        <text>S-methyl-5'-thioadenosine + H2O + H(+) = S-methyl-5'-thioinosine + NH4(+)</text>
        <dbReference type="Rhea" id="RHEA:25025"/>
        <dbReference type="ChEBI" id="CHEBI:15377"/>
        <dbReference type="ChEBI" id="CHEBI:15378"/>
        <dbReference type="ChEBI" id="CHEBI:17509"/>
        <dbReference type="ChEBI" id="CHEBI:28938"/>
        <dbReference type="ChEBI" id="CHEBI:48595"/>
        <dbReference type="EC" id="3.5.4.31"/>
    </reaction>
</comment>
<accession>A0A3D8P5M8</accession>
<name>A0A3D8P5M8_9THEO</name>
<dbReference type="InterPro" id="IPR011059">
    <property type="entry name" value="Metal-dep_hydrolase_composite"/>
</dbReference>
<feature type="binding site" evidence="4">
    <location>
        <position position="66"/>
    </location>
    <ligand>
        <name>Zn(2+)</name>
        <dbReference type="ChEBI" id="CHEBI:29105"/>
    </ligand>
</feature>
<comment type="caution">
    <text evidence="6">The sequence shown here is derived from an EMBL/GenBank/DDBJ whole genome shotgun (WGS) entry which is preliminary data.</text>
</comment>
<protein>
    <recommendedName>
        <fullName evidence="4">5-methylthioadenosine/S-adenosylhomocysteine deaminase</fullName>
        <shortName evidence="4">MTA/SAH deaminase</shortName>
        <ecNumber evidence="4">3.5.4.28</ecNumber>
        <ecNumber evidence="4">3.5.4.31</ecNumber>
    </recommendedName>
</protein>
<dbReference type="Pfam" id="PF01979">
    <property type="entry name" value="Amidohydro_1"/>
    <property type="match status" value="1"/>
</dbReference>
<dbReference type="AlphaFoldDB" id="A0A3D8P5M8"/>
<dbReference type="EMBL" id="QSLN01000004">
    <property type="protein sequence ID" value="RDV83603.1"/>
    <property type="molecule type" value="Genomic_DNA"/>
</dbReference>
<comment type="catalytic activity">
    <reaction evidence="4">
        <text>S-adenosyl-L-homocysteine + H2O + H(+) = S-inosyl-L-homocysteine + NH4(+)</text>
        <dbReference type="Rhea" id="RHEA:20716"/>
        <dbReference type="ChEBI" id="CHEBI:15377"/>
        <dbReference type="ChEBI" id="CHEBI:15378"/>
        <dbReference type="ChEBI" id="CHEBI:28938"/>
        <dbReference type="ChEBI" id="CHEBI:57856"/>
        <dbReference type="ChEBI" id="CHEBI:57985"/>
        <dbReference type="EC" id="3.5.4.28"/>
    </reaction>
</comment>
<dbReference type="HAMAP" id="MF_01281">
    <property type="entry name" value="MTA_SAH_deamin"/>
    <property type="match status" value="1"/>
</dbReference>
<keyword evidence="1 4" id="KW-0479">Metal-binding</keyword>
<dbReference type="SUPFAM" id="SSF51338">
    <property type="entry name" value="Composite domain of metallo-dependent hydrolases"/>
    <property type="match status" value="1"/>
</dbReference>
<dbReference type="FunFam" id="3.20.20.140:FF:000014">
    <property type="entry name" value="5-methylthioadenosine/S-adenosylhomocysteine deaminase"/>
    <property type="match status" value="1"/>
</dbReference>
<dbReference type="InterPro" id="IPR050287">
    <property type="entry name" value="MTA/SAH_deaminase"/>
</dbReference>
<feature type="binding site" evidence="4">
    <location>
        <position position="212"/>
    </location>
    <ligand>
        <name>Zn(2+)</name>
        <dbReference type="ChEBI" id="CHEBI:29105"/>
    </ligand>
</feature>
<dbReference type="Proteomes" id="UP000256329">
    <property type="component" value="Unassembled WGS sequence"/>
</dbReference>
<keyword evidence="2 4" id="KW-0378">Hydrolase</keyword>
<sequence length="439" mass="47475">MRLLIKEVTVIPMTGPEEIIKNGAIAVEDGRIAYVGPAEEAPSDFRPNRVLRGPNFVALPGLVNAHTHAAMTLFRGYADDLPLKRWLEEAIWPLEAKLRGEDVYWGTLLACAEMLLGGTTTFADMYFFMDEVAEAVDKSGMRASLARGLIGTLPGADKALKESEEFVRRWHGGAGGRVTCMLGPHAPYTCPPAYLEEVVGLAEKLRVGIHIHVSETAHEVEEIRRQYGCSPVEMLEKAGVFRVPVLAAHGVHLSREDMEILARYKAAVVHNPESNMKLASGIAPVTELLAAGVTVALGTDGAASNNNLDMWEEMRTAALLAKVSCKDPEALPAYQALEMATLGGAKALGLADQIGTLEVGKRADIVLVDLARAHLQPPHDPISHLVYAARASDVDTVIVDGRIVVEGGRLITLDLGEIMARCRESARRLVGKPPRRSLL</sequence>
<keyword evidence="7" id="KW-1185">Reference proteome</keyword>
<feature type="binding site" evidence="4">
    <location>
        <position position="185"/>
    </location>
    <ligand>
        <name>substrate</name>
    </ligand>
</feature>
<evidence type="ECO:0000256" key="1">
    <source>
        <dbReference type="ARBA" id="ARBA00022723"/>
    </source>
</evidence>
<dbReference type="InterPro" id="IPR006680">
    <property type="entry name" value="Amidohydro-rel"/>
</dbReference>
<dbReference type="PANTHER" id="PTHR43794:SF11">
    <property type="entry name" value="AMIDOHYDROLASE-RELATED DOMAIN-CONTAINING PROTEIN"/>
    <property type="match status" value="1"/>
</dbReference>
<feature type="binding site" evidence="4">
    <location>
        <position position="95"/>
    </location>
    <ligand>
        <name>substrate</name>
    </ligand>
</feature>
<gene>
    <name evidence="4" type="primary">mtaD</name>
    <name evidence="6" type="ORF">DXX99_04710</name>
</gene>
<reference evidence="6 7" key="1">
    <citation type="submission" date="2018-08" db="EMBL/GenBank/DDBJ databases">
        <title>Form III RuBisCO-mediated autotrophy in Thermodesulfobium bacteria.</title>
        <authorList>
            <person name="Toshchakov S.V."/>
            <person name="Kublanov I.V."/>
            <person name="Frolov E."/>
            <person name="Bonch-Osmolovskaya E.A."/>
            <person name="Tourova T.P."/>
            <person name="Chernych N.A."/>
            <person name="Lebedinsky A.V."/>
        </authorList>
    </citation>
    <scope>NUCLEOTIDE SEQUENCE [LARGE SCALE GENOMIC DNA]</scope>
    <source>
        <strain evidence="6 7">SR</strain>
    </source>
</reference>
<feature type="binding site" evidence="4">
    <location>
        <position position="300"/>
    </location>
    <ligand>
        <name>substrate</name>
    </ligand>
</feature>
<dbReference type="OrthoDB" id="9807210at2"/>
<dbReference type="GO" id="GO:0046872">
    <property type="term" value="F:metal ion binding"/>
    <property type="evidence" value="ECO:0007669"/>
    <property type="project" value="UniProtKB-KW"/>
</dbReference>
<feature type="binding site" evidence="4">
    <location>
        <position position="68"/>
    </location>
    <ligand>
        <name>Zn(2+)</name>
        <dbReference type="ChEBI" id="CHEBI:29105"/>
    </ligand>
</feature>
<feature type="binding site" evidence="4">
    <location>
        <position position="300"/>
    </location>
    <ligand>
        <name>Zn(2+)</name>
        <dbReference type="ChEBI" id="CHEBI:29105"/>
    </ligand>
</feature>
<dbReference type="SUPFAM" id="SSF51556">
    <property type="entry name" value="Metallo-dependent hydrolases"/>
    <property type="match status" value="1"/>
</dbReference>
<dbReference type="EC" id="3.5.4.28" evidence="4"/>
<feature type="binding site" evidence="4">
    <location>
        <position position="215"/>
    </location>
    <ligand>
        <name>substrate</name>
    </ligand>
</feature>
<dbReference type="PANTHER" id="PTHR43794">
    <property type="entry name" value="AMINOHYDROLASE SSNA-RELATED"/>
    <property type="match status" value="1"/>
</dbReference>
<dbReference type="InterPro" id="IPR023512">
    <property type="entry name" value="Deaminase_MtaD/DadD"/>
</dbReference>
<comment type="caution">
    <text evidence="4">Lacks conserved residue(s) required for the propagation of feature annotation.</text>
</comment>
<dbReference type="GO" id="GO:0050270">
    <property type="term" value="F:S-adenosylhomocysteine deaminase activity"/>
    <property type="evidence" value="ECO:0007669"/>
    <property type="project" value="UniProtKB-UniRule"/>
</dbReference>
<dbReference type="InterPro" id="IPR032466">
    <property type="entry name" value="Metal_Hydrolase"/>
</dbReference>
<proteinExistence type="inferred from homology"/>
<evidence type="ECO:0000256" key="2">
    <source>
        <dbReference type="ARBA" id="ARBA00022801"/>
    </source>
</evidence>
<evidence type="ECO:0000313" key="7">
    <source>
        <dbReference type="Proteomes" id="UP000256329"/>
    </source>
</evidence>
<feature type="binding site" evidence="4">
    <location>
        <position position="147"/>
    </location>
    <ligand>
        <name>substrate</name>
    </ligand>
</feature>